<dbReference type="RefSeq" id="WP_035848108.1">
    <property type="nucleotide sequence ID" value="NZ_KK073874.1"/>
</dbReference>
<feature type="signal peptide" evidence="1">
    <location>
        <begin position="1"/>
        <end position="23"/>
    </location>
</feature>
<protein>
    <recommendedName>
        <fullName evidence="4">DUF2154 domain-containing protein</fullName>
    </recommendedName>
</protein>
<dbReference type="HOGENOM" id="CLU_1259681_0_0_11"/>
<feature type="chain" id="PRO_5039341342" description="DUF2154 domain-containing protein" evidence="1">
    <location>
        <begin position="24"/>
        <end position="219"/>
    </location>
</feature>
<reference evidence="2 3" key="1">
    <citation type="submission" date="2013-07" db="EMBL/GenBank/DDBJ databases">
        <authorList>
            <consortium name="DOE Joint Genome Institute"/>
            <person name="Eisen J."/>
            <person name="Huntemann M."/>
            <person name="Han J."/>
            <person name="Chen A."/>
            <person name="Kyrpides N."/>
            <person name="Mavromatis K."/>
            <person name="Markowitz V."/>
            <person name="Palaniappan K."/>
            <person name="Ivanova N."/>
            <person name="Schaumberg A."/>
            <person name="Pati A."/>
            <person name="Liolios K."/>
            <person name="Nordberg H.P."/>
            <person name="Cantor M.N."/>
            <person name="Hua S.X."/>
            <person name="Woyke T."/>
        </authorList>
    </citation>
    <scope>NUCLEOTIDE SEQUENCE [LARGE SCALE GENOMIC DNA]</scope>
    <source>
        <strain evidence="2 3">DSM 44712</strain>
    </source>
</reference>
<evidence type="ECO:0000256" key="1">
    <source>
        <dbReference type="SAM" id="SignalP"/>
    </source>
</evidence>
<evidence type="ECO:0000313" key="2">
    <source>
        <dbReference type="EMBL" id="EXG79452.1"/>
    </source>
</evidence>
<sequence length="219" mass="22630">MRRAGLGLLILLLVAACTRPADGRFVEPRSAALPLGDRAAASLHVDTGVQRIAVKVADLGDDLLRVDGARPQVTEDGDDVDVRLRGGSLQVTLTNRVTWSVTLSGGASGADVDLRGARLTRLDVTAGLDTAEVWLPSPSGAVTASLASASRATVYVPPSVVTRVSTRSGAGTVDIDGVVTTGAAAGRVWTPDDWAGQPDRYDVVVQGGVGQLTVARARR</sequence>
<proteinExistence type="predicted"/>
<dbReference type="AlphaFoldDB" id="A0A010ZQG5"/>
<name>A0A010ZQG5_9ACTN</name>
<comment type="caution">
    <text evidence="2">The sequence shown here is derived from an EMBL/GenBank/DDBJ whole genome shotgun (WGS) entry which is preliminary data.</text>
</comment>
<accession>A0A010ZQG5</accession>
<dbReference type="EMBL" id="JFBT01000001">
    <property type="protein sequence ID" value="EXG79452.1"/>
    <property type="molecule type" value="Genomic_DNA"/>
</dbReference>
<evidence type="ECO:0008006" key="4">
    <source>
        <dbReference type="Google" id="ProtNLM"/>
    </source>
</evidence>
<organism evidence="2 3">
    <name type="scientific">Cryptosporangium arvum DSM 44712</name>
    <dbReference type="NCBI Taxonomy" id="927661"/>
    <lineage>
        <taxon>Bacteria</taxon>
        <taxon>Bacillati</taxon>
        <taxon>Actinomycetota</taxon>
        <taxon>Actinomycetes</taxon>
        <taxon>Cryptosporangiales</taxon>
        <taxon>Cryptosporangiaceae</taxon>
        <taxon>Cryptosporangium</taxon>
    </lineage>
</organism>
<dbReference type="PROSITE" id="PS51257">
    <property type="entry name" value="PROKAR_LIPOPROTEIN"/>
    <property type="match status" value="1"/>
</dbReference>
<keyword evidence="3" id="KW-1185">Reference proteome</keyword>
<keyword evidence="1" id="KW-0732">Signal</keyword>
<dbReference type="OrthoDB" id="3292634at2"/>
<dbReference type="Proteomes" id="UP000021053">
    <property type="component" value="Unassembled WGS sequence"/>
</dbReference>
<gene>
    <name evidence="2" type="ORF">CryarDRAFT_0487</name>
</gene>
<evidence type="ECO:0000313" key="3">
    <source>
        <dbReference type="Proteomes" id="UP000021053"/>
    </source>
</evidence>